<evidence type="ECO:0000256" key="5">
    <source>
        <dbReference type="SAM" id="Phobius"/>
    </source>
</evidence>
<dbReference type="Pfam" id="PF07690">
    <property type="entry name" value="MFS_1"/>
    <property type="match status" value="1"/>
</dbReference>
<dbReference type="GO" id="GO:0022857">
    <property type="term" value="F:transmembrane transporter activity"/>
    <property type="evidence" value="ECO:0007669"/>
    <property type="project" value="InterPro"/>
</dbReference>
<feature type="domain" description="Major facilitator superfamily (MFS) profile" evidence="6">
    <location>
        <begin position="23"/>
        <end position="448"/>
    </location>
</feature>
<feature type="transmembrane region" description="Helical" evidence="5">
    <location>
        <begin position="421"/>
        <end position="444"/>
    </location>
</feature>
<dbReference type="GeneID" id="63835661"/>
<evidence type="ECO:0000256" key="4">
    <source>
        <dbReference type="ARBA" id="ARBA00023136"/>
    </source>
</evidence>
<dbReference type="AlphaFoldDB" id="A0A9P4YAE9"/>
<dbReference type="EMBL" id="MU032344">
    <property type="protein sequence ID" value="KAF3769436.1"/>
    <property type="molecule type" value="Genomic_DNA"/>
</dbReference>
<protein>
    <submittedName>
        <fullName evidence="7">MFS transporter</fullName>
    </submittedName>
</protein>
<accession>A0A9P4YAE9</accession>
<keyword evidence="2 5" id="KW-0812">Transmembrane</keyword>
<proteinExistence type="predicted"/>
<evidence type="ECO:0000256" key="3">
    <source>
        <dbReference type="ARBA" id="ARBA00022989"/>
    </source>
</evidence>
<name>A0A9P4YAE9_CRYP1</name>
<dbReference type="Proteomes" id="UP000803844">
    <property type="component" value="Unassembled WGS sequence"/>
</dbReference>
<keyword evidence="8" id="KW-1185">Reference proteome</keyword>
<evidence type="ECO:0000256" key="1">
    <source>
        <dbReference type="ARBA" id="ARBA00004141"/>
    </source>
</evidence>
<comment type="caution">
    <text evidence="7">The sequence shown here is derived from an EMBL/GenBank/DDBJ whole genome shotgun (WGS) entry which is preliminary data.</text>
</comment>
<organism evidence="7 8">
    <name type="scientific">Cryphonectria parasitica (strain ATCC 38755 / EP155)</name>
    <dbReference type="NCBI Taxonomy" id="660469"/>
    <lineage>
        <taxon>Eukaryota</taxon>
        <taxon>Fungi</taxon>
        <taxon>Dikarya</taxon>
        <taxon>Ascomycota</taxon>
        <taxon>Pezizomycotina</taxon>
        <taxon>Sordariomycetes</taxon>
        <taxon>Sordariomycetidae</taxon>
        <taxon>Diaporthales</taxon>
        <taxon>Cryphonectriaceae</taxon>
        <taxon>Cryphonectria-Endothia species complex</taxon>
        <taxon>Cryphonectria</taxon>
    </lineage>
</organism>
<dbReference type="SUPFAM" id="SSF103473">
    <property type="entry name" value="MFS general substrate transporter"/>
    <property type="match status" value="1"/>
</dbReference>
<feature type="transmembrane region" description="Helical" evidence="5">
    <location>
        <begin position="393"/>
        <end position="415"/>
    </location>
</feature>
<dbReference type="GO" id="GO:0005886">
    <property type="term" value="C:plasma membrane"/>
    <property type="evidence" value="ECO:0007669"/>
    <property type="project" value="TreeGrafter"/>
</dbReference>
<evidence type="ECO:0000259" key="6">
    <source>
        <dbReference type="PROSITE" id="PS50850"/>
    </source>
</evidence>
<dbReference type="OrthoDB" id="2544694at2759"/>
<gene>
    <name evidence="7" type="ORF">M406DRAFT_283820</name>
</gene>
<dbReference type="PROSITE" id="PS50850">
    <property type="entry name" value="MFS"/>
    <property type="match status" value="1"/>
</dbReference>
<dbReference type="RefSeq" id="XP_040780397.1">
    <property type="nucleotide sequence ID" value="XM_040918532.1"/>
</dbReference>
<dbReference type="PANTHER" id="PTHR23502:SF47">
    <property type="entry name" value="MAJOR FACILITATOR SUPERFAMILY (MFS) PROFILE DOMAIN-CONTAINING PROTEIN-RELATED"/>
    <property type="match status" value="1"/>
</dbReference>
<feature type="transmembrane region" description="Helical" evidence="5">
    <location>
        <begin position="120"/>
        <end position="141"/>
    </location>
</feature>
<comment type="subcellular location">
    <subcellularLocation>
        <location evidence="1">Membrane</location>
        <topology evidence="1">Multi-pass membrane protein</topology>
    </subcellularLocation>
</comment>
<dbReference type="CDD" id="cd17323">
    <property type="entry name" value="MFS_Tpo1_MDR_like"/>
    <property type="match status" value="1"/>
</dbReference>
<feature type="transmembrane region" description="Helical" evidence="5">
    <location>
        <begin position="24"/>
        <end position="48"/>
    </location>
</feature>
<feature type="transmembrane region" description="Helical" evidence="5">
    <location>
        <begin position="148"/>
        <end position="171"/>
    </location>
</feature>
<keyword evidence="4 5" id="KW-0472">Membrane</keyword>
<feature type="transmembrane region" description="Helical" evidence="5">
    <location>
        <begin position="90"/>
        <end position="108"/>
    </location>
</feature>
<feature type="transmembrane region" description="Helical" evidence="5">
    <location>
        <begin position="329"/>
        <end position="348"/>
    </location>
</feature>
<keyword evidence="3 5" id="KW-1133">Transmembrane helix</keyword>
<dbReference type="PANTHER" id="PTHR23502">
    <property type="entry name" value="MAJOR FACILITATOR SUPERFAMILY"/>
    <property type="match status" value="1"/>
</dbReference>
<evidence type="ECO:0000313" key="7">
    <source>
        <dbReference type="EMBL" id="KAF3769436.1"/>
    </source>
</evidence>
<reference evidence="7" key="1">
    <citation type="journal article" date="2020" name="Phytopathology">
        <title>Genome sequence of the chestnut blight fungus Cryphonectria parasitica EP155: A fundamental resource for an archetypical invasive plant pathogen.</title>
        <authorList>
            <person name="Crouch J.A."/>
            <person name="Dawe A."/>
            <person name="Aerts A."/>
            <person name="Barry K."/>
            <person name="Churchill A.C.L."/>
            <person name="Grimwood J."/>
            <person name="Hillman B."/>
            <person name="Milgroom M.G."/>
            <person name="Pangilinan J."/>
            <person name="Smith M."/>
            <person name="Salamov A."/>
            <person name="Schmutz J."/>
            <person name="Yadav J."/>
            <person name="Grigoriev I.V."/>
            <person name="Nuss D."/>
        </authorList>
    </citation>
    <scope>NUCLEOTIDE SEQUENCE</scope>
    <source>
        <strain evidence="7">EP155</strain>
    </source>
</reference>
<feature type="transmembrane region" description="Helical" evidence="5">
    <location>
        <begin position="360"/>
        <end position="381"/>
    </location>
</feature>
<feature type="transmembrane region" description="Helical" evidence="5">
    <location>
        <begin position="183"/>
        <end position="204"/>
    </location>
</feature>
<feature type="transmembrane region" description="Helical" evidence="5">
    <location>
        <begin position="250"/>
        <end position="269"/>
    </location>
</feature>
<feature type="transmembrane region" description="Helical" evidence="5">
    <location>
        <begin position="289"/>
        <end position="308"/>
    </location>
</feature>
<dbReference type="InterPro" id="IPR011701">
    <property type="entry name" value="MFS"/>
</dbReference>
<dbReference type="InterPro" id="IPR020846">
    <property type="entry name" value="MFS_dom"/>
</dbReference>
<sequence length="457" mass="49857">MPQGWDGPDDPECPKNFSTLRKAFITAMLASLVSLVTFGSSVMSPAVGALASEFSITKEVAILVTAIFVLGFAFGPMIFGPASEVLGRKYPLSIGLLLFEVFVVPVAVAPNVATIFVCRFLSGVFGSSALAIAGGALADLWDPLPRGVAVAGFASATFLGPVLGPIVGGYVTMSHLGWRWTQWITLIVGLSLLLVYFVMVPETYSPVLLSRRAKERKQVASAPTTALVKVRELARLYVFKPWMMVAQEPILALVTLHMGFIYGFFYLSFEAYPITFEQQRGWNLGVGALPFLGITVGVLTGVAIIILHTKTRMQRKMQEHAGDVPEERLVPMILGSILLPIGMFWFGWTSSPTMTWVPQVISGGFIGCGILLVFLQGLNYLIDVYKMNANSAIAINAMFRGLLGAAFPMFSTYLFNNLGVPWAMSLLGFLCIAMIPVPILFYIYGARIRQWSKFTVF</sequence>
<evidence type="ECO:0000256" key="2">
    <source>
        <dbReference type="ARBA" id="ARBA00022692"/>
    </source>
</evidence>
<evidence type="ECO:0000313" key="8">
    <source>
        <dbReference type="Proteomes" id="UP000803844"/>
    </source>
</evidence>
<dbReference type="InterPro" id="IPR036259">
    <property type="entry name" value="MFS_trans_sf"/>
</dbReference>
<dbReference type="Gene3D" id="1.20.1250.20">
    <property type="entry name" value="MFS general substrate transporter like domains"/>
    <property type="match status" value="1"/>
</dbReference>
<dbReference type="FunFam" id="1.20.1250.20:FF:000011">
    <property type="entry name" value="MFS multidrug transporter, putative"/>
    <property type="match status" value="1"/>
</dbReference>
<feature type="transmembrane region" description="Helical" evidence="5">
    <location>
        <begin position="60"/>
        <end position="78"/>
    </location>
</feature>